<keyword evidence="7 9" id="KW-0811">Translocation</keyword>
<keyword evidence="2 9" id="KW-0813">Transport</keyword>
<dbReference type="NCBIfam" id="TIGR01411">
    <property type="entry name" value="tatAE"/>
    <property type="match status" value="1"/>
</dbReference>
<evidence type="ECO:0000313" key="11">
    <source>
        <dbReference type="EMBL" id="ACQ80315.1"/>
    </source>
</evidence>
<dbReference type="Proteomes" id="UP000007962">
    <property type="component" value="Chromosome"/>
</dbReference>
<keyword evidence="12" id="KW-1185">Reference proteome</keyword>
<evidence type="ECO:0000256" key="1">
    <source>
        <dbReference type="ARBA" id="ARBA00004162"/>
    </source>
</evidence>
<dbReference type="PANTHER" id="PTHR42982">
    <property type="entry name" value="SEC-INDEPENDENT PROTEIN TRANSLOCASE PROTEIN TATA"/>
    <property type="match status" value="1"/>
</dbReference>
<dbReference type="GO" id="GO:0008320">
    <property type="term" value="F:protein transmembrane transporter activity"/>
    <property type="evidence" value="ECO:0007669"/>
    <property type="project" value="UniProtKB-UniRule"/>
</dbReference>
<dbReference type="GO" id="GO:0043953">
    <property type="term" value="P:protein transport by the Tat complex"/>
    <property type="evidence" value="ECO:0007669"/>
    <property type="project" value="UniProtKB-UniRule"/>
</dbReference>
<evidence type="ECO:0000256" key="4">
    <source>
        <dbReference type="ARBA" id="ARBA00022692"/>
    </source>
</evidence>
<evidence type="ECO:0000313" key="12">
    <source>
        <dbReference type="Proteomes" id="UP000007962"/>
    </source>
</evidence>
<dbReference type="HAMAP" id="MF_00236">
    <property type="entry name" value="TatA_E"/>
    <property type="match status" value="1"/>
</dbReference>
<evidence type="ECO:0000256" key="10">
    <source>
        <dbReference type="SAM" id="MobiDB-lite"/>
    </source>
</evidence>
<keyword evidence="8 9" id="KW-0472">Membrane</keyword>
<dbReference type="Pfam" id="PF02416">
    <property type="entry name" value="TatA_B_E"/>
    <property type="match status" value="1"/>
</dbReference>
<dbReference type="EMBL" id="CP001618">
    <property type="protein sequence ID" value="ACQ80315.1"/>
    <property type="molecule type" value="Genomic_DNA"/>
</dbReference>
<comment type="similarity">
    <text evidence="9">Belongs to the TatA/E family.</text>
</comment>
<name>C5C6A9_BEUC1</name>
<dbReference type="InterPro" id="IPR003369">
    <property type="entry name" value="TatA/B/E"/>
</dbReference>
<reference evidence="11 12" key="1">
    <citation type="journal article" date="2009" name="Stand. Genomic Sci.">
        <title>Complete genome sequence of Beutenbergia cavernae type strain (HKI 0122).</title>
        <authorList>
            <person name="Land M."/>
            <person name="Pukall R."/>
            <person name="Abt B."/>
            <person name="Goker M."/>
            <person name="Rohde M."/>
            <person name="Glavina Del Rio T."/>
            <person name="Tice H."/>
            <person name="Copeland A."/>
            <person name="Cheng J.F."/>
            <person name="Lucas S."/>
            <person name="Chen F."/>
            <person name="Nolan M."/>
            <person name="Bruce D."/>
            <person name="Goodwin L."/>
            <person name="Pitluck S."/>
            <person name="Ivanova N."/>
            <person name="Mavromatis K."/>
            <person name="Ovchinnikova G."/>
            <person name="Pati A."/>
            <person name="Chen A."/>
            <person name="Palaniappan K."/>
            <person name="Hauser L."/>
            <person name="Chang Y.J."/>
            <person name="Jefferies C.C."/>
            <person name="Saunders E."/>
            <person name="Brettin T."/>
            <person name="Detter J.C."/>
            <person name="Han C."/>
            <person name="Chain P."/>
            <person name="Bristow J."/>
            <person name="Eisen J.A."/>
            <person name="Markowitz V."/>
            <person name="Hugenholtz P."/>
            <person name="Kyrpides N.C."/>
            <person name="Klenk H.P."/>
            <person name="Lapidus A."/>
        </authorList>
    </citation>
    <scope>NUCLEOTIDE SEQUENCE [LARGE SCALE GENOMIC DNA]</scope>
    <source>
        <strain evidence="12">ATCC BAA-8 / DSM 12333 / NBRC 16432</strain>
    </source>
</reference>
<dbReference type="RefSeq" id="WP_015882555.1">
    <property type="nucleotide sequence ID" value="NC_012669.1"/>
</dbReference>
<comment type="subunit">
    <text evidence="9">The Tat system comprises two distinct complexes: a TatABC complex, containing multiple copies of TatA, TatB and TatC subunits, and a separate TatA complex, containing only TatA subunits. Substrates initially bind to the TatABC complex, which probably triggers association of the separate TatA complex to form the active translocon.</text>
</comment>
<feature type="compositionally biased region" description="Pro residues" evidence="10">
    <location>
        <begin position="71"/>
        <end position="87"/>
    </location>
</feature>
<keyword evidence="3 9" id="KW-1003">Cell membrane</keyword>
<dbReference type="eggNOG" id="COG1826">
    <property type="taxonomic scope" value="Bacteria"/>
</dbReference>
<protein>
    <recommendedName>
        <fullName evidence="9">Sec-independent protein translocase protein TatA</fullName>
    </recommendedName>
</protein>
<organism evidence="11 12">
    <name type="scientific">Beutenbergia cavernae (strain ATCC BAA-8 / DSM 12333 / CCUG 43141 / JCM 11478 / NBRC 16432 / NCIMB 13614 / HKI 0122)</name>
    <dbReference type="NCBI Taxonomy" id="471853"/>
    <lineage>
        <taxon>Bacteria</taxon>
        <taxon>Bacillati</taxon>
        <taxon>Actinomycetota</taxon>
        <taxon>Actinomycetes</taxon>
        <taxon>Micrococcales</taxon>
        <taxon>Beutenbergiaceae</taxon>
        <taxon>Beutenbergia</taxon>
    </lineage>
</organism>
<dbReference type="HOGENOM" id="CLU_086034_4_3_11"/>
<gene>
    <name evidence="9" type="primary">tatA</name>
    <name evidence="11" type="ordered locus">Bcav_2060</name>
</gene>
<dbReference type="InterPro" id="IPR006312">
    <property type="entry name" value="TatA/E"/>
</dbReference>
<comment type="function">
    <text evidence="9">Part of the twin-arginine translocation (Tat) system that transports large folded proteins containing a characteristic twin-arginine motif in their signal peptide across membranes. TatA could form the protein-conducting channel of the Tat system.</text>
</comment>
<dbReference type="GO" id="GO:0033281">
    <property type="term" value="C:TAT protein transport complex"/>
    <property type="evidence" value="ECO:0007669"/>
    <property type="project" value="UniProtKB-UniRule"/>
</dbReference>
<dbReference type="NCBIfam" id="NF001854">
    <property type="entry name" value="PRK00575.1"/>
    <property type="match status" value="1"/>
</dbReference>
<evidence type="ECO:0000256" key="2">
    <source>
        <dbReference type="ARBA" id="ARBA00022448"/>
    </source>
</evidence>
<evidence type="ECO:0000256" key="7">
    <source>
        <dbReference type="ARBA" id="ARBA00023010"/>
    </source>
</evidence>
<keyword evidence="5 9" id="KW-0653">Protein transport</keyword>
<evidence type="ECO:0000256" key="5">
    <source>
        <dbReference type="ARBA" id="ARBA00022927"/>
    </source>
</evidence>
<accession>C5C6A9</accession>
<evidence type="ECO:0000256" key="3">
    <source>
        <dbReference type="ARBA" id="ARBA00022475"/>
    </source>
</evidence>
<evidence type="ECO:0000256" key="9">
    <source>
        <dbReference type="HAMAP-Rule" id="MF_00236"/>
    </source>
</evidence>
<dbReference type="AlphaFoldDB" id="C5C6A9"/>
<comment type="subcellular location">
    <subcellularLocation>
        <location evidence="1 9">Cell membrane</location>
        <topology evidence="1 9">Single-pass membrane protein</topology>
    </subcellularLocation>
</comment>
<evidence type="ECO:0000256" key="8">
    <source>
        <dbReference type="ARBA" id="ARBA00023136"/>
    </source>
</evidence>
<keyword evidence="6 9" id="KW-1133">Transmembrane helix</keyword>
<dbReference type="STRING" id="471853.Bcav_2060"/>
<evidence type="ECO:0000256" key="6">
    <source>
        <dbReference type="ARBA" id="ARBA00022989"/>
    </source>
</evidence>
<proteinExistence type="inferred from homology"/>
<dbReference type="KEGG" id="bcv:Bcav_2060"/>
<dbReference type="PANTHER" id="PTHR42982:SF8">
    <property type="entry name" value="SEC-INDEPENDENT PROTEIN TRANSLOCASE PROTEIN TATA"/>
    <property type="match status" value="1"/>
</dbReference>
<feature type="region of interest" description="Disordered" evidence="10">
    <location>
        <begin position="42"/>
        <end position="110"/>
    </location>
</feature>
<keyword evidence="4 9" id="KW-0812">Transmembrane</keyword>
<sequence>MRIQPWHILVLVVVILLVFGASRLPNIARNVGKSMKIMKEEVKDLREDGTDPNAEAAEDPDNPEASATNPPASPPQVAPRPASPPPVSTDAPGVPSPTTQYDPRSSDRTA</sequence>
<dbReference type="OrthoDB" id="5245163at2"/>
<dbReference type="Gene3D" id="1.20.5.3310">
    <property type="match status" value="1"/>
</dbReference>